<evidence type="ECO:0000313" key="1">
    <source>
        <dbReference type="EMBL" id="AYV81022.1"/>
    </source>
</evidence>
<reference evidence="1" key="1">
    <citation type="submission" date="2018-10" db="EMBL/GenBank/DDBJ databases">
        <title>Hidden diversity of soil giant viruses.</title>
        <authorList>
            <person name="Schulz F."/>
            <person name="Alteio L."/>
            <person name="Goudeau D."/>
            <person name="Ryan E.M."/>
            <person name="Malmstrom R.R."/>
            <person name="Blanchard J."/>
            <person name="Woyke T."/>
        </authorList>
    </citation>
    <scope>NUCLEOTIDE SEQUENCE</scope>
    <source>
        <strain evidence="1">HAV1</strain>
    </source>
</reference>
<proteinExistence type="predicted"/>
<organism evidence="1">
    <name type="scientific">Harvfovirus sp</name>
    <dbReference type="NCBI Taxonomy" id="2487768"/>
    <lineage>
        <taxon>Viruses</taxon>
        <taxon>Varidnaviria</taxon>
        <taxon>Bamfordvirae</taxon>
        <taxon>Nucleocytoviricota</taxon>
        <taxon>Megaviricetes</taxon>
        <taxon>Imitervirales</taxon>
        <taxon>Mimiviridae</taxon>
        <taxon>Klosneuvirinae</taxon>
    </lineage>
</organism>
<sequence length="417" mass="48941">MEKILEKPIDAIDYDDVDHYNYLLSSIGACFTEVQRKNLKDLFFDEQLKSNRDRHYSLHSTMIKSLIDHDIKLICLCSSYIDTLERLKYLLNMLESWSKNIFRVRMILSICYNASLGEAVEKHIDQLQEKYKDQLIIINNGTTLLSQFSQYKIICDQYLGKFPDHWVIFSDDDDIWSTMRTAPFNLMISIINMLGRIEKDKVVSYARYSYLCEGRKHYKCSKDINSKELAAGRITMLCDKTEYISYALRFETLNIFVTEADGELLKNSLCDRYLIKFLKSDRNKYLVNNAFINLPFWGWGYYYYNTKFSIKDHMPNVPPIGDNIALTEAAERNLTLYYADNHSNDNLFQFLKSLSDNYVKCDDTKGLESAKLKFVKQVLKLLVEHDYSIYKHSPIIEEVNDFLSKGPKRQTKILNIN</sequence>
<name>A0A3G5A1F8_9VIRU</name>
<dbReference type="PROSITE" id="PS51257">
    <property type="entry name" value="PROKAR_LIPOPROTEIN"/>
    <property type="match status" value="1"/>
</dbReference>
<gene>
    <name evidence="1" type="ORF">Harvfovirus14_3</name>
</gene>
<dbReference type="EMBL" id="MK072256">
    <property type="protein sequence ID" value="AYV81022.1"/>
    <property type="molecule type" value="Genomic_DNA"/>
</dbReference>
<accession>A0A3G5A1F8</accession>
<protein>
    <submittedName>
        <fullName evidence="1">Uncharacterized protein</fullName>
    </submittedName>
</protein>